<reference evidence="2 3" key="1">
    <citation type="submission" date="2019-10" db="EMBL/GenBank/DDBJ databases">
        <title>Extracellular Electron Transfer in a Candidatus Methanoperedens spp. Enrichment Culture.</title>
        <authorList>
            <person name="Berger S."/>
            <person name="Rangel Shaw D."/>
            <person name="Berben T."/>
            <person name="In 'T Zandt M."/>
            <person name="Frank J."/>
            <person name="Reimann J."/>
            <person name="Jetten M.S.M."/>
            <person name="Welte C.U."/>
        </authorList>
    </citation>
    <scope>NUCLEOTIDE SEQUENCE [LARGE SCALE GENOMIC DNA]</scope>
    <source>
        <strain evidence="2">SB12</strain>
    </source>
</reference>
<dbReference type="SUPFAM" id="SSF53807">
    <property type="entry name" value="Helical backbone' metal receptor"/>
    <property type="match status" value="1"/>
</dbReference>
<evidence type="ECO:0000313" key="2">
    <source>
        <dbReference type="EMBL" id="KAB2933484.1"/>
    </source>
</evidence>
<gene>
    <name evidence="2" type="ORF">F9K24_06445</name>
</gene>
<protein>
    <submittedName>
        <fullName evidence="2">ABC transporter substrate-binding protein</fullName>
    </submittedName>
</protein>
<evidence type="ECO:0000313" key="3">
    <source>
        <dbReference type="Proteomes" id="UP000460298"/>
    </source>
</evidence>
<dbReference type="AlphaFoldDB" id="A0A833H2X1"/>
<dbReference type="InterPro" id="IPR051030">
    <property type="entry name" value="Vitamin_B12-ABC_binding"/>
</dbReference>
<dbReference type="Pfam" id="PF01497">
    <property type="entry name" value="Peripla_BP_2"/>
    <property type="match status" value="1"/>
</dbReference>
<dbReference type="PANTHER" id="PTHR42860:SF2">
    <property type="entry name" value="BLL4160 PROTEIN"/>
    <property type="match status" value="1"/>
</dbReference>
<comment type="caution">
    <text evidence="2">The sequence shown here is derived from an EMBL/GenBank/DDBJ whole genome shotgun (WGS) entry which is preliminary data.</text>
</comment>
<sequence length="261" mass="28994">MGPRRIVCLTEEPTELLYLLGEEDRIVGISVYAKRPERAAKEKPKVSSFIAGNVEKIAALRPDLIIGFSDIQANLARDLISAGLPVLITNQRSLEEILETMQMLGCLVGAAEKTGRLIGEWRRNLDRFAVQGRQLADQVGTPTALFMEWEDPFITGIRWVSELIELLGARDVFASLKEKTLAKDRIVTLEQARATEADVLIGSWCGKPMNRQWIQDHLSTLPAVQSGRVHEIESEIILQPGPALFTDGAPAMLEALYSARY</sequence>
<dbReference type="EMBL" id="WBUI01000005">
    <property type="protein sequence ID" value="KAB2933484.1"/>
    <property type="molecule type" value="Genomic_DNA"/>
</dbReference>
<evidence type="ECO:0000259" key="1">
    <source>
        <dbReference type="PROSITE" id="PS50983"/>
    </source>
</evidence>
<dbReference type="Gene3D" id="3.40.50.1980">
    <property type="entry name" value="Nitrogenase molybdenum iron protein domain"/>
    <property type="match status" value="2"/>
</dbReference>
<dbReference type="Proteomes" id="UP000460298">
    <property type="component" value="Unassembled WGS sequence"/>
</dbReference>
<accession>A0A833H2X1</accession>
<dbReference type="InterPro" id="IPR002491">
    <property type="entry name" value="ABC_transptr_periplasmic_BD"/>
</dbReference>
<dbReference type="PANTHER" id="PTHR42860">
    <property type="entry name" value="VITAMIN B12-BINDING PROTEIN"/>
    <property type="match status" value="1"/>
</dbReference>
<proteinExistence type="predicted"/>
<feature type="domain" description="Fe/B12 periplasmic-binding" evidence="1">
    <location>
        <begin position="5"/>
        <end position="260"/>
    </location>
</feature>
<name>A0A833H2X1_9LEPT</name>
<organism evidence="2 3">
    <name type="scientific">Leptonema illini</name>
    <dbReference type="NCBI Taxonomy" id="183"/>
    <lineage>
        <taxon>Bacteria</taxon>
        <taxon>Pseudomonadati</taxon>
        <taxon>Spirochaetota</taxon>
        <taxon>Spirochaetia</taxon>
        <taxon>Leptospirales</taxon>
        <taxon>Leptospiraceae</taxon>
        <taxon>Leptonema</taxon>
    </lineage>
</organism>
<dbReference type="PROSITE" id="PS50983">
    <property type="entry name" value="FE_B12_PBP"/>
    <property type="match status" value="1"/>
</dbReference>